<evidence type="ECO:0000313" key="3">
    <source>
        <dbReference type="Proteomes" id="UP000318102"/>
    </source>
</evidence>
<protein>
    <submittedName>
        <fullName evidence="2">DUF2292 domain-containing protein</fullName>
    </submittedName>
</protein>
<evidence type="ECO:0000313" key="2">
    <source>
        <dbReference type="EMBL" id="TVX92284.1"/>
    </source>
</evidence>
<dbReference type="AlphaFoldDB" id="A0A559IXC1"/>
<dbReference type="Proteomes" id="UP000318102">
    <property type="component" value="Unassembled WGS sequence"/>
</dbReference>
<gene>
    <name evidence="2" type="ORF">FPZ44_03920</name>
</gene>
<reference evidence="2 3" key="1">
    <citation type="submission" date="2019-07" db="EMBL/GenBank/DDBJ databases">
        <authorList>
            <person name="Kim J."/>
        </authorList>
    </citation>
    <scope>NUCLEOTIDE SEQUENCE [LARGE SCALE GENOMIC DNA]</scope>
    <source>
        <strain evidence="2 3">N4</strain>
    </source>
</reference>
<feature type="compositionally biased region" description="Basic and acidic residues" evidence="1">
    <location>
        <begin position="71"/>
        <end position="80"/>
    </location>
</feature>
<dbReference type="InterPro" id="IPR018743">
    <property type="entry name" value="DUF2292"/>
</dbReference>
<comment type="caution">
    <text evidence="2">The sequence shown here is derived from an EMBL/GenBank/DDBJ whole genome shotgun (WGS) entry which is preliminary data.</text>
</comment>
<dbReference type="EMBL" id="VNJK01000001">
    <property type="protein sequence ID" value="TVX92284.1"/>
    <property type="molecule type" value="Genomic_DNA"/>
</dbReference>
<dbReference type="OrthoDB" id="2382414at2"/>
<feature type="region of interest" description="Disordered" evidence="1">
    <location>
        <begin position="68"/>
        <end position="87"/>
    </location>
</feature>
<accession>A0A559IXC1</accession>
<organism evidence="2 3">
    <name type="scientific">Paenibacillus agilis</name>
    <dbReference type="NCBI Taxonomy" id="3020863"/>
    <lineage>
        <taxon>Bacteria</taxon>
        <taxon>Bacillati</taxon>
        <taxon>Bacillota</taxon>
        <taxon>Bacilli</taxon>
        <taxon>Bacillales</taxon>
        <taxon>Paenibacillaceae</taxon>
        <taxon>Paenibacillus</taxon>
    </lineage>
</organism>
<dbReference type="Pfam" id="PF10055">
    <property type="entry name" value="DUF2292"/>
    <property type="match status" value="1"/>
</dbReference>
<name>A0A559IXC1_9BACL</name>
<keyword evidence="3" id="KW-1185">Reference proteome</keyword>
<proteinExistence type="predicted"/>
<sequence length="87" mass="10176">MSISPQRENDSTTEWSTESFPQVDVWLTRIAEHLNDLRYGSLNIVIHDGRIVQIDRLERHRYDLSDSLSSVKEKGVLSHDRKTKKKI</sequence>
<evidence type="ECO:0000256" key="1">
    <source>
        <dbReference type="SAM" id="MobiDB-lite"/>
    </source>
</evidence>
<dbReference type="RefSeq" id="WP_144987596.1">
    <property type="nucleotide sequence ID" value="NZ_VNJK01000001.1"/>
</dbReference>